<keyword evidence="4" id="KW-1185">Reference proteome</keyword>
<dbReference type="Proteomes" id="UP000593566">
    <property type="component" value="Unassembled WGS sequence"/>
</dbReference>
<name>A0A8H6C9J4_9LECA</name>
<dbReference type="EMBL" id="JACCJB010000019">
    <property type="protein sequence ID" value="KAF6219437.1"/>
    <property type="molecule type" value="Genomic_DNA"/>
</dbReference>
<dbReference type="InterPro" id="IPR006076">
    <property type="entry name" value="FAD-dep_OxRdtase"/>
</dbReference>
<feature type="region of interest" description="Disordered" evidence="1">
    <location>
        <begin position="213"/>
        <end position="234"/>
    </location>
</feature>
<organism evidence="3 4">
    <name type="scientific">Letharia lupina</name>
    <dbReference type="NCBI Taxonomy" id="560253"/>
    <lineage>
        <taxon>Eukaryota</taxon>
        <taxon>Fungi</taxon>
        <taxon>Dikarya</taxon>
        <taxon>Ascomycota</taxon>
        <taxon>Pezizomycotina</taxon>
        <taxon>Lecanoromycetes</taxon>
        <taxon>OSLEUM clade</taxon>
        <taxon>Lecanoromycetidae</taxon>
        <taxon>Lecanorales</taxon>
        <taxon>Lecanorineae</taxon>
        <taxon>Parmeliaceae</taxon>
        <taxon>Letharia</taxon>
    </lineage>
</organism>
<dbReference type="Pfam" id="PF01266">
    <property type="entry name" value="DAO"/>
    <property type="match status" value="1"/>
</dbReference>
<proteinExistence type="predicted"/>
<evidence type="ECO:0000313" key="4">
    <source>
        <dbReference type="Proteomes" id="UP000593566"/>
    </source>
</evidence>
<evidence type="ECO:0000256" key="1">
    <source>
        <dbReference type="SAM" id="MobiDB-lite"/>
    </source>
</evidence>
<dbReference type="GO" id="GO:0005737">
    <property type="term" value="C:cytoplasm"/>
    <property type="evidence" value="ECO:0007669"/>
    <property type="project" value="TreeGrafter"/>
</dbReference>
<dbReference type="Gene3D" id="3.50.50.60">
    <property type="entry name" value="FAD/NAD(P)-binding domain"/>
    <property type="match status" value="1"/>
</dbReference>
<dbReference type="SUPFAM" id="SSF51905">
    <property type="entry name" value="FAD/NAD(P)-binding domain"/>
    <property type="match status" value="1"/>
</dbReference>
<dbReference type="PANTHER" id="PTHR13847">
    <property type="entry name" value="SARCOSINE DEHYDROGENASE-RELATED"/>
    <property type="match status" value="1"/>
</dbReference>
<comment type="caution">
    <text evidence="3">The sequence shown here is derived from an EMBL/GenBank/DDBJ whole genome shotgun (WGS) entry which is preliminary data.</text>
</comment>
<dbReference type="GeneID" id="59332314"/>
<evidence type="ECO:0000313" key="3">
    <source>
        <dbReference type="EMBL" id="KAF6219437.1"/>
    </source>
</evidence>
<reference evidence="3 4" key="1">
    <citation type="journal article" date="2020" name="Genomics">
        <title>Complete, high-quality genomes from long-read metagenomic sequencing of two wolf lichen thalli reveals enigmatic genome architecture.</title>
        <authorList>
            <person name="McKenzie S.K."/>
            <person name="Walston R.F."/>
            <person name="Allen J.L."/>
        </authorList>
    </citation>
    <scope>NUCLEOTIDE SEQUENCE [LARGE SCALE GENOMIC DNA]</scope>
    <source>
        <strain evidence="3">WasteWater1</strain>
    </source>
</reference>
<feature type="domain" description="FAD dependent oxidoreductase" evidence="2">
    <location>
        <begin position="36"/>
        <end position="421"/>
    </location>
</feature>
<dbReference type="PANTHER" id="PTHR13847:SF129">
    <property type="entry name" value="FAD DEPENDENT OXIDOREDUCTASE"/>
    <property type="match status" value="1"/>
</dbReference>
<dbReference type="InterPro" id="IPR036188">
    <property type="entry name" value="FAD/NAD-bd_sf"/>
</dbReference>
<gene>
    <name evidence="3" type="ORF">HO133_003903</name>
</gene>
<dbReference type="AlphaFoldDB" id="A0A8H6C9J4"/>
<accession>A0A8H6C9J4</accession>
<sequence length="490" mass="53285">MASLPTQNSTASFWHSEPSHFLLGHRTTPDLPTEADIVIVGSGITGASAARFLAEDARAKRLRVVMLDAREACWCATGRNGGHCQPLLFDSTPDVAAFELRNYNAVKSYIKKHNVPCEWRSLTGCRTFWTEPLAKAAADDVRDLKRHAPELGKEVTVIDDEESLRRHRVNGAPGATLSACAGSLWPYKLIAFILEDLIKEGHLNLQTKTPVTKIEPCTDDPEGPAPTGPRHILHTPRGTIKARHVILATNAYTSHLLPEFADLIVPERGVMTALLPPAKSKPLEDSYGFVGALGGNPIHDDYLNQRPFSGVPNPAGHLMFGGGYVGKKLNMIGETDDSVLDEGSASYLREALLKLLILGGETGGLKELKMTHQWSGIWGTSKDHHPWVGAVPSRPGVWLAGGYSGHGMPNGTLCGKAVVEMLLAQEAGVAIDDVQNRLVTDGNLPQAYIITQDRIERCKHIDSVQVQDRKGIVGIRSLDAMIQAQWNTKL</sequence>
<dbReference type="RefSeq" id="XP_037148872.1">
    <property type="nucleotide sequence ID" value="XM_037294825.1"/>
</dbReference>
<protein>
    <recommendedName>
        <fullName evidence="2">FAD dependent oxidoreductase domain-containing protein</fullName>
    </recommendedName>
</protein>
<dbReference type="Gene3D" id="3.30.9.10">
    <property type="entry name" value="D-Amino Acid Oxidase, subunit A, domain 2"/>
    <property type="match status" value="1"/>
</dbReference>
<evidence type="ECO:0000259" key="2">
    <source>
        <dbReference type="Pfam" id="PF01266"/>
    </source>
</evidence>